<evidence type="ECO:0000313" key="2">
    <source>
        <dbReference type="EMBL" id="QBR04156.1"/>
    </source>
</evidence>
<sequence>MEPHAELGRRGAVCPFARAVHNDDSLIFCVWNANNLRFNDFLCVLKKIPESYFRLLARMHGNSKLFSMCIFVRGLEEEQYGRYIDGAHSLIKPAFMEAGLMLGEFHPLSKTKGVHSETFLPMRSSQPAFVVRAMSPHDALFIDRADSPAEVRLHELMNYQRWVGDGLPEAEGMRIHHRIMELRSAIAMQS</sequence>
<evidence type="ECO:0000313" key="3">
    <source>
        <dbReference type="Proteomes" id="UP000295727"/>
    </source>
</evidence>
<accession>A0A4P7D5V4</accession>
<dbReference type="Proteomes" id="UP000295727">
    <property type="component" value="Plasmid unnamed1"/>
</dbReference>
<name>A0A4P7D5V4_9BURK</name>
<dbReference type="RefSeq" id="WP_134760269.1">
    <property type="nucleotide sequence ID" value="NZ_CP038152.1"/>
</dbReference>
<dbReference type="Pfam" id="PF21780">
    <property type="entry name" value="DUF6875"/>
    <property type="match status" value="1"/>
</dbReference>
<feature type="domain" description="DUF6875" evidence="1">
    <location>
        <begin position="2"/>
        <end position="155"/>
    </location>
</feature>
<keyword evidence="3" id="KW-1185">Reference proteome</keyword>
<dbReference type="GeneID" id="39650081"/>
<gene>
    <name evidence="2" type="ORF">E1956_44255</name>
</gene>
<evidence type="ECO:0000259" key="1">
    <source>
        <dbReference type="Pfam" id="PF21780"/>
    </source>
</evidence>
<dbReference type="AlphaFoldDB" id="A0A4P7D5V4"/>
<keyword evidence="2" id="KW-0614">Plasmid</keyword>
<dbReference type="OrthoDB" id="8420726at2"/>
<organism evidence="2 3">
    <name type="scientific">Paraburkholderia pallida</name>
    <dbReference type="NCBI Taxonomy" id="2547399"/>
    <lineage>
        <taxon>Bacteria</taxon>
        <taxon>Pseudomonadati</taxon>
        <taxon>Pseudomonadota</taxon>
        <taxon>Betaproteobacteria</taxon>
        <taxon>Burkholderiales</taxon>
        <taxon>Burkholderiaceae</taxon>
        <taxon>Paraburkholderia</taxon>
    </lineage>
</organism>
<proteinExistence type="predicted"/>
<dbReference type="InterPro" id="IPR049240">
    <property type="entry name" value="DUF6875"/>
</dbReference>
<dbReference type="KEGG" id="ppai:E1956_44255"/>
<reference evidence="2 3" key="1">
    <citation type="submission" date="2019-03" db="EMBL/GenBank/DDBJ databases">
        <title>Paraburkholderia sp. 7MH5, isolated from subtropical forest soil.</title>
        <authorList>
            <person name="Gao Z.-H."/>
            <person name="Qiu L.-H."/>
        </authorList>
    </citation>
    <scope>NUCLEOTIDE SEQUENCE [LARGE SCALE GENOMIC DNA]</scope>
    <source>
        <strain evidence="2 3">7MH5</strain>
        <plasmid evidence="2 3">unnamed1</plasmid>
    </source>
</reference>
<dbReference type="EMBL" id="CP038152">
    <property type="protein sequence ID" value="QBR04156.1"/>
    <property type="molecule type" value="Genomic_DNA"/>
</dbReference>
<protein>
    <recommendedName>
        <fullName evidence="1">DUF6875 domain-containing protein</fullName>
    </recommendedName>
</protein>
<geneLocation type="plasmid" evidence="2 3">
    <name>unnamed1</name>
</geneLocation>